<accession>A0ABT7SMD0</accession>
<dbReference type="InterPro" id="IPR028939">
    <property type="entry name" value="P5C_Rdtase_cat_N"/>
</dbReference>
<dbReference type="EC" id="1.5.1.2" evidence="4 5"/>
<comment type="catalytic activity">
    <reaction evidence="4">
        <text>L-proline + NAD(+) = (S)-1-pyrroline-5-carboxylate + NADH + 2 H(+)</text>
        <dbReference type="Rhea" id="RHEA:14105"/>
        <dbReference type="ChEBI" id="CHEBI:15378"/>
        <dbReference type="ChEBI" id="CHEBI:17388"/>
        <dbReference type="ChEBI" id="CHEBI:57540"/>
        <dbReference type="ChEBI" id="CHEBI:57945"/>
        <dbReference type="ChEBI" id="CHEBI:60039"/>
        <dbReference type="EC" id="1.5.1.2"/>
    </reaction>
</comment>
<dbReference type="RefSeq" id="WP_289409299.1">
    <property type="nucleotide sequence ID" value="NZ_JAUCDY010000001.1"/>
</dbReference>
<comment type="similarity">
    <text evidence="1 4">Belongs to the pyrroline-5-carboxylate reductase family.</text>
</comment>
<evidence type="ECO:0000256" key="3">
    <source>
        <dbReference type="ARBA" id="ARBA00023002"/>
    </source>
</evidence>
<feature type="domain" description="Pyrroline-5-carboxylate reductase catalytic N-terminal" evidence="6">
    <location>
        <begin position="3"/>
        <end position="97"/>
    </location>
</feature>
<comment type="catalytic activity">
    <reaction evidence="4">
        <text>L-proline + NADP(+) = (S)-1-pyrroline-5-carboxylate + NADPH + 2 H(+)</text>
        <dbReference type="Rhea" id="RHEA:14109"/>
        <dbReference type="ChEBI" id="CHEBI:15378"/>
        <dbReference type="ChEBI" id="CHEBI:17388"/>
        <dbReference type="ChEBI" id="CHEBI:57783"/>
        <dbReference type="ChEBI" id="CHEBI:58349"/>
        <dbReference type="ChEBI" id="CHEBI:60039"/>
        <dbReference type="EC" id="1.5.1.2"/>
    </reaction>
</comment>
<keyword evidence="9" id="KW-1185">Reference proteome</keyword>
<keyword evidence="4" id="KW-0028">Amino-acid biosynthesis</keyword>
<sequence length="270" mass="28269">MNKITFIGAGNMASSLIGGLLAQGTPAAHICASEPSAERRAQIAQQFNIQTFADNQQACAGADIIILAVKPQIMRQVCESLAQQLTAQQLIISIAAGITTASLAQWLQHQSIVRCMPNTPALVQQGISGLFAAEAVSTAQKQAAEHILNSVGASVWLSEEQQIDAVTAVSGSGPAYFFLLVEAMVEAGVKLGLNEHTAKQLAQQTALGAARMLCESPLSAAELRQQVTSPQGTTEAAIRRFQAAGFESIVSLALAAAAQRSAELAQQFTD</sequence>
<protein>
    <recommendedName>
        <fullName evidence="4 5">Pyrroline-5-carboxylate reductase</fullName>
        <shortName evidence="4">P5C reductase</shortName>
        <shortName evidence="4">P5CR</shortName>
        <ecNumber evidence="4 5">1.5.1.2</ecNumber>
    </recommendedName>
    <alternativeName>
        <fullName evidence="4">PCA reductase</fullName>
    </alternativeName>
</protein>
<name>A0ABT7SMD0_9GAMM</name>
<comment type="caution">
    <text evidence="8">The sequence shown here is derived from an EMBL/GenBank/DDBJ whole genome shotgun (WGS) entry which is preliminary data.</text>
</comment>
<comment type="subcellular location">
    <subcellularLocation>
        <location evidence="4">Cytoplasm</location>
    </subcellularLocation>
</comment>
<dbReference type="SUPFAM" id="SSF48179">
    <property type="entry name" value="6-phosphogluconate dehydrogenase C-terminal domain-like"/>
    <property type="match status" value="1"/>
</dbReference>
<dbReference type="Proteomes" id="UP001241056">
    <property type="component" value="Unassembled WGS sequence"/>
</dbReference>
<dbReference type="HAMAP" id="MF_01925">
    <property type="entry name" value="P5C_reductase"/>
    <property type="match status" value="1"/>
</dbReference>
<gene>
    <name evidence="4 8" type="primary">proC</name>
    <name evidence="8" type="ORF">QEZ41_00280</name>
</gene>
<dbReference type="NCBIfam" id="TIGR00112">
    <property type="entry name" value="proC"/>
    <property type="match status" value="1"/>
</dbReference>
<proteinExistence type="inferred from homology"/>
<dbReference type="Gene3D" id="3.40.50.720">
    <property type="entry name" value="NAD(P)-binding Rossmann-like Domain"/>
    <property type="match status" value="1"/>
</dbReference>
<evidence type="ECO:0000256" key="1">
    <source>
        <dbReference type="ARBA" id="ARBA00005525"/>
    </source>
</evidence>
<dbReference type="PANTHER" id="PTHR11645">
    <property type="entry name" value="PYRROLINE-5-CARBOXYLATE REDUCTASE"/>
    <property type="match status" value="1"/>
</dbReference>
<dbReference type="InterPro" id="IPR029036">
    <property type="entry name" value="P5CR_dimer"/>
</dbReference>
<dbReference type="GO" id="GO:0004735">
    <property type="term" value="F:pyrroline-5-carboxylate reductase activity"/>
    <property type="evidence" value="ECO:0007669"/>
    <property type="project" value="UniProtKB-EC"/>
</dbReference>
<dbReference type="EMBL" id="JAUCDY010000001">
    <property type="protein sequence ID" value="MDM7856727.1"/>
    <property type="molecule type" value="Genomic_DNA"/>
</dbReference>
<evidence type="ECO:0000259" key="6">
    <source>
        <dbReference type="Pfam" id="PF03807"/>
    </source>
</evidence>
<dbReference type="Gene3D" id="1.10.3730.10">
    <property type="entry name" value="ProC C-terminal domain-like"/>
    <property type="match status" value="1"/>
</dbReference>
<dbReference type="SUPFAM" id="SSF51735">
    <property type="entry name" value="NAD(P)-binding Rossmann-fold domains"/>
    <property type="match status" value="1"/>
</dbReference>
<dbReference type="InterPro" id="IPR008927">
    <property type="entry name" value="6-PGluconate_DH-like_C_sf"/>
</dbReference>
<dbReference type="InterPro" id="IPR036291">
    <property type="entry name" value="NAD(P)-bd_dom_sf"/>
</dbReference>
<dbReference type="PIRSF" id="PIRSF000193">
    <property type="entry name" value="Pyrrol-5-carb_rd"/>
    <property type="match status" value="1"/>
</dbReference>
<keyword evidence="2 4" id="KW-0521">NADP</keyword>
<dbReference type="Pfam" id="PF14748">
    <property type="entry name" value="P5CR_dimer"/>
    <property type="match status" value="1"/>
</dbReference>
<keyword evidence="4" id="KW-0963">Cytoplasm</keyword>
<reference evidence="8 9" key="1">
    <citation type="submission" date="2023-06" db="EMBL/GenBank/DDBJ databases">
        <title>Thiopseudomonas sp. CY1220 draft genome sequence.</title>
        <authorList>
            <person name="Zhao G."/>
            <person name="An M."/>
        </authorList>
    </citation>
    <scope>NUCLEOTIDE SEQUENCE [LARGE SCALE GENOMIC DNA]</scope>
    <source>
        <strain evidence="8 9">CY1220</strain>
    </source>
</reference>
<keyword evidence="3 4" id="KW-0560">Oxidoreductase</keyword>
<dbReference type="Pfam" id="PF03807">
    <property type="entry name" value="F420_oxidored"/>
    <property type="match status" value="1"/>
</dbReference>
<feature type="domain" description="Pyrroline-5-carboxylate reductase dimerisation" evidence="7">
    <location>
        <begin position="160"/>
        <end position="264"/>
    </location>
</feature>
<evidence type="ECO:0000256" key="2">
    <source>
        <dbReference type="ARBA" id="ARBA00022857"/>
    </source>
</evidence>
<evidence type="ECO:0000313" key="9">
    <source>
        <dbReference type="Proteomes" id="UP001241056"/>
    </source>
</evidence>
<comment type="pathway">
    <text evidence="4">Amino-acid biosynthesis; L-proline biosynthesis; L-proline from L-glutamate 5-semialdehyde: step 1/1.</text>
</comment>
<evidence type="ECO:0000256" key="4">
    <source>
        <dbReference type="HAMAP-Rule" id="MF_01925"/>
    </source>
</evidence>
<organism evidence="8 9">
    <name type="scientific">Thiopseudomonas acetoxidans</name>
    <dbReference type="NCBI Taxonomy" id="3041622"/>
    <lineage>
        <taxon>Bacteria</taxon>
        <taxon>Pseudomonadati</taxon>
        <taxon>Pseudomonadota</taxon>
        <taxon>Gammaproteobacteria</taxon>
        <taxon>Pseudomonadales</taxon>
        <taxon>Pseudomonadaceae</taxon>
        <taxon>Thiopseudomonas</taxon>
    </lineage>
</organism>
<keyword evidence="4" id="KW-0641">Proline biosynthesis</keyword>
<evidence type="ECO:0000259" key="7">
    <source>
        <dbReference type="Pfam" id="PF14748"/>
    </source>
</evidence>
<dbReference type="PANTHER" id="PTHR11645:SF0">
    <property type="entry name" value="PYRROLINE-5-CARBOXYLATE REDUCTASE 3"/>
    <property type="match status" value="1"/>
</dbReference>
<evidence type="ECO:0000256" key="5">
    <source>
        <dbReference type="NCBIfam" id="TIGR00112"/>
    </source>
</evidence>
<dbReference type="InterPro" id="IPR000304">
    <property type="entry name" value="Pyrroline-COOH_reductase"/>
</dbReference>
<comment type="function">
    <text evidence="4">Catalyzes the reduction of 1-pyrroline-5-carboxylate (PCA) to L-proline.</text>
</comment>
<evidence type="ECO:0000313" key="8">
    <source>
        <dbReference type="EMBL" id="MDM7856727.1"/>
    </source>
</evidence>